<dbReference type="Proteomes" id="UP001152320">
    <property type="component" value="Unassembled WGS sequence"/>
</dbReference>
<reference evidence="3" key="1">
    <citation type="submission" date="2021-10" db="EMBL/GenBank/DDBJ databases">
        <title>Tropical sea cucumber genome reveals ecological adaptation and Cuvierian tubules defense mechanism.</title>
        <authorList>
            <person name="Chen T."/>
        </authorList>
    </citation>
    <scope>NUCLEOTIDE SEQUENCE</scope>
    <source>
        <strain evidence="3">Nanhai2018</strain>
        <tissue evidence="3">Muscle</tissue>
    </source>
</reference>
<dbReference type="PANTHER" id="PTHR46312:SF2">
    <property type="entry name" value="NUCLEOTIDE-BINDING OLIGOMERIZATION DOMAIN-CONTAINING PROTEIN 2-LIKE"/>
    <property type="match status" value="1"/>
</dbReference>
<sequence>MDTTRERTNPRRERESDKGFGRFIVDIASFFTLAIALQLATVYSLPTADVDRISRHVDHGWMLLETLKQKGEITPTDISSLIDALDHIGRHGIVAAVKESFKRNVSVNLSSPEAYLAPEDDNKRSFVGKKGQFLKDIKESYAEMYNGVQPIPYIRERLLCVNKVFIDSGIEYFNKEGGSNAGTGTWLKLGSYNSIFTDPRLSNAMVYLLYGEPGYGKSTLALQYVYDWCNRCSGSPLKDVEMLIFLRLRYLKGGMPIFKAIKEFLLPSDTRLSERDVMDIIQSCTSVVIVFDGFDEYSNEGDNSKDDVTQIIARQMFRDFKVILTTRPSSIPPKLSYATQRVRLTGFDDQAKER</sequence>
<evidence type="ECO:0000259" key="2">
    <source>
        <dbReference type="PROSITE" id="PS50837"/>
    </source>
</evidence>
<dbReference type="Pfam" id="PF05729">
    <property type="entry name" value="NACHT"/>
    <property type="match status" value="1"/>
</dbReference>
<dbReference type="AlphaFoldDB" id="A0A9Q0YEX0"/>
<keyword evidence="4" id="KW-1185">Reference proteome</keyword>
<name>A0A9Q0YEX0_HOLLE</name>
<feature type="transmembrane region" description="Helical" evidence="1">
    <location>
        <begin position="20"/>
        <end position="45"/>
    </location>
</feature>
<comment type="caution">
    <text evidence="3">The sequence shown here is derived from an EMBL/GenBank/DDBJ whole genome shotgun (WGS) entry which is preliminary data.</text>
</comment>
<evidence type="ECO:0000313" key="4">
    <source>
        <dbReference type="Proteomes" id="UP001152320"/>
    </source>
</evidence>
<dbReference type="InterPro" id="IPR007111">
    <property type="entry name" value="NACHT_NTPase"/>
</dbReference>
<evidence type="ECO:0000256" key="1">
    <source>
        <dbReference type="SAM" id="Phobius"/>
    </source>
</evidence>
<dbReference type="OrthoDB" id="5990045at2759"/>
<feature type="domain" description="NACHT" evidence="2">
    <location>
        <begin position="205"/>
        <end position="330"/>
    </location>
</feature>
<keyword evidence="1" id="KW-0472">Membrane</keyword>
<dbReference type="EMBL" id="JAIZAY010000067">
    <property type="protein sequence ID" value="KAJ8019184.1"/>
    <property type="molecule type" value="Genomic_DNA"/>
</dbReference>
<dbReference type="PANTHER" id="PTHR46312">
    <property type="entry name" value="NACHT DOMAIN-CONTAINING PROTEIN"/>
    <property type="match status" value="1"/>
</dbReference>
<keyword evidence="1" id="KW-1133">Transmembrane helix</keyword>
<gene>
    <name evidence="3" type="ORF">HOLleu_42400</name>
</gene>
<evidence type="ECO:0000313" key="3">
    <source>
        <dbReference type="EMBL" id="KAJ8019184.1"/>
    </source>
</evidence>
<dbReference type="PROSITE" id="PS50837">
    <property type="entry name" value="NACHT"/>
    <property type="match status" value="1"/>
</dbReference>
<dbReference type="InterPro" id="IPR027417">
    <property type="entry name" value="P-loop_NTPase"/>
</dbReference>
<dbReference type="Gene3D" id="3.40.50.300">
    <property type="entry name" value="P-loop containing nucleotide triphosphate hydrolases"/>
    <property type="match status" value="1"/>
</dbReference>
<dbReference type="SUPFAM" id="SSF52540">
    <property type="entry name" value="P-loop containing nucleoside triphosphate hydrolases"/>
    <property type="match status" value="1"/>
</dbReference>
<proteinExistence type="predicted"/>
<organism evidence="3 4">
    <name type="scientific">Holothuria leucospilota</name>
    <name type="common">Black long sea cucumber</name>
    <name type="synonym">Mertensiothuria leucospilota</name>
    <dbReference type="NCBI Taxonomy" id="206669"/>
    <lineage>
        <taxon>Eukaryota</taxon>
        <taxon>Metazoa</taxon>
        <taxon>Echinodermata</taxon>
        <taxon>Eleutherozoa</taxon>
        <taxon>Echinozoa</taxon>
        <taxon>Holothuroidea</taxon>
        <taxon>Aspidochirotacea</taxon>
        <taxon>Aspidochirotida</taxon>
        <taxon>Holothuriidae</taxon>
        <taxon>Holothuria</taxon>
    </lineage>
</organism>
<protein>
    <recommendedName>
        <fullName evidence="2">NACHT domain-containing protein</fullName>
    </recommendedName>
</protein>
<keyword evidence="1" id="KW-0812">Transmembrane</keyword>
<accession>A0A9Q0YEX0</accession>